<protein>
    <submittedName>
        <fullName evidence="5">Aerobactin synthase IucC</fullName>
        <ecNumber evidence="5">6.3.2.-</ecNumber>
    </submittedName>
</protein>
<feature type="domain" description="Aerobactin siderophore biosynthesis IucA/IucC N-terminal" evidence="3">
    <location>
        <begin position="131"/>
        <end position="371"/>
    </location>
</feature>
<dbReference type="Gene3D" id="1.10.510.40">
    <property type="match status" value="1"/>
</dbReference>
<keyword evidence="6" id="KW-1185">Reference proteome</keyword>
<evidence type="ECO:0000313" key="5">
    <source>
        <dbReference type="EMBL" id="KIP21463.1"/>
    </source>
</evidence>
<dbReference type="Pfam" id="PF06276">
    <property type="entry name" value="FhuF"/>
    <property type="match status" value="1"/>
</dbReference>
<dbReference type="PATRIC" id="fig|265546.4.peg.1466"/>
<reference evidence="5 6" key="1">
    <citation type="submission" date="2015-01" db="EMBL/GenBank/DDBJ databases">
        <title>Genome sequence of Anoxybacillus ayderensis strain AB04.</title>
        <authorList>
            <person name="Belduz A.O."/>
            <person name="Canakci S."/>
            <person name="Chan K.-G."/>
            <person name="Kahar U.M."/>
            <person name="Yaakob A.S."/>
            <person name="Chan C.S."/>
            <person name="Goh K.M."/>
        </authorList>
    </citation>
    <scope>NUCLEOTIDE SEQUENCE [LARGE SCALE GENOMIC DNA]</scope>
    <source>
        <strain evidence="5 6">AB04</strain>
    </source>
</reference>
<dbReference type="PANTHER" id="PTHR34384">
    <property type="entry name" value="L-2,3-DIAMINOPROPANOATE--CITRATE LIGASE"/>
    <property type="match status" value="1"/>
</dbReference>
<evidence type="ECO:0000256" key="1">
    <source>
        <dbReference type="ARBA" id="ARBA00004924"/>
    </source>
</evidence>
<dbReference type="Pfam" id="PF04183">
    <property type="entry name" value="IucA_IucC"/>
    <property type="match status" value="1"/>
</dbReference>
<evidence type="ECO:0000313" key="6">
    <source>
        <dbReference type="Proteomes" id="UP000032047"/>
    </source>
</evidence>
<dbReference type="InterPro" id="IPR022770">
    <property type="entry name" value="IucA/IucC-like_C"/>
</dbReference>
<keyword evidence="5" id="KW-0436">Ligase</keyword>
<dbReference type="GO" id="GO:0016881">
    <property type="term" value="F:acid-amino acid ligase activity"/>
    <property type="evidence" value="ECO:0007669"/>
    <property type="project" value="UniProtKB-ARBA"/>
</dbReference>
<dbReference type="EC" id="6.3.2.-" evidence="5"/>
<dbReference type="Gene3D" id="6.10.250.3370">
    <property type="match status" value="1"/>
</dbReference>
<evidence type="ECO:0000259" key="4">
    <source>
        <dbReference type="Pfam" id="PF06276"/>
    </source>
</evidence>
<comment type="caution">
    <text evidence="5">The sequence shown here is derived from an EMBL/GenBank/DDBJ whole genome shotgun (WGS) entry which is preliminary data.</text>
</comment>
<dbReference type="InterPro" id="IPR007310">
    <property type="entry name" value="Aerobactin_biosyn_IucA/IucC_N"/>
</dbReference>
<comment type="pathway">
    <text evidence="1">Siderophore biosynthesis.</text>
</comment>
<dbReference type="GO" id="GO:0019290">
    <property type="term" value="P:siderophore biosynthetic process"/>
    <property type="evidence" value="ECO:0007669"/>
    <property type="project" value="InterPro"/>
</dbReference>
<feature type="domain" description="Aerobactin siderophore biosynthesis IucA/IucC-like C-terminal" evidence="4">
    <location>
        <begin position="391"/>
        <end position="555"/>
    </location>
</feature>
<gene>
    <name evidence="5" type="ORF">JV16_01466</name>
</gene>
<evidence type="ECO:0000256" key="2">
    <source>
        <dbReference type="ARBA" id="ARBA00007832"/>
    </source>
</evidence>
<evidence type="ECO:0000259" key="3">
    <source>
        <dbReference type="Pfam" id="PF04183"/>
    </source>
</evidence>
<comment type="similarity">
    <text evidence="2">Belongs to the IucA/IucC family.</text>
</comment>
<dbReference type="RefSeq" id="WP_042534971.1">
    <property type="nucleotide sequence ID" value="NZ_JXTG01000005.1"/>
</dbReference>
<dbReference type="InterPro" id="IPR037455">
    <property type="entry name" value="LucA/IucC-like"/>
</dbReference>
<dbReference type="EMBL" id="JXTG01000005">
    <property type="protein sequence ID" value="KIP21463.1"/>
    <property type="molecule type" value="Genomic_DNA"/>
</dbReference>
<organism evidence="5 6">
    <name type="scientific">Anoxybacillus ayderensis</name>
    <dbReference type="NCBI Taxonomy" id="265546"/>
    <lineage>
        <taxon>Bacteria</taxon>
        <taxon>Bacillati</taxon>
        <taxon>Bacillota</taxon>
        <taxon>Bacilli</taxon>
        <taxon>Bacillales</taxon>
        <taxon>Anoxybacillaceae</taxon>
        <taxon>Anoxybacillus</taxon>
    </lineage>
</organism>
<dbReference type="PANTHER" id="PTHR34384:SF6">
    <property type="entry name" value="STAPHYLOFERRIN B SYNTHASE"/>
    <property type="match status" value="1"/>
</dbReference>
<dbReference type="AlphaFoldDB" id="A0A0D0HUH2"/>
<accession>A0A0D0HUH2</accession>
<dbReference type="Proteomes" id="UP000032047">
    <property type="component" value="Unassembled WGS sequence"/>
</dbReference>
<name>A0A0D0HUH2_9BACL</name>
<sequence>MSQSQRALTKSTLRVRRQLMEAILFEQLIPYNEKPLSDDNEFVYQLGDRNRMFQCIGKRMSFDRIRLHDDIYMVGEDRSIRPTTIEDIVEELTADSSVKNQLMYELEQTIQLSDWTEKHVDIPKSRRHLSYEQLESSITEGHLYHPCYKARSGFSLSDHQAFGPEGKRPFKLYWAAARRKDVQLCFPQDESLFWEEELGSSLYHHLSQTLLSLGGNLKEYTFVPIHPWQWKELQMIGIQPLIERNELLLLGRCGDDYSATQSVRTLWNVDNLKKAYMKLPMNMINTSSLRTLAPHTVCAAPLLSDWLQSIVFSDTFLQKECRLVLLKEYASVAFERNDHPELNGQIGAIWRESVHLYLESDEKAVPFTALMMTEQDGRLFVDEWLKEYGTERWIKRFLEVAVLPVWHLLVAHGIGIEAHAQNMILFHEDGWPMRIALRDFHESVEYVHDYVVRTDLVPNFREIHPRFQNGCDDEYYWMSSIEALRELVMDTLFVFHLSEVSYALEEHGLFCEHKFWSLVREIIEKHIGRFSHLKERHAMLHPSQPKIFVESLLRNKIQKGHHRHIVTNALAIESQ</sequence>
<proteinExistence type="inferred from homology"/>